<sequence>MSPDNRKNRRFSEEAGMSSAPIRNRALERSADDALRRIFGFIAFYSLFIFLGLLVLTAACGLTWWVLGTLIPALLHHLKLVVLLLVMLAGVWGVALLVGGILIEPLFRIEKSSPETARIVTKQDAPELFELIEETAREVGTSMPKTVYLTPEADACVFFDASYWGLFKGAEKNLSIGAGLMADLSRSEFKAVLAHEFGHVAQSAMRCGSAVWMLNQMIDLLLSSRSRFDGLIDAWAQADSRLWRLFGSAAKRLLRFIRSLVLKRWLRVRKADLSLSRQMEFDADAAAGRTAGIGNTISMLAKLPVLSRRQTLCGRLLNEFCREKGELLTDFWGAYRSLENLFERNDGVRLSAAQKLAAIPAGFEGSDARLSLEDVWDTHPAIADRIEALRRLEGGTAENAVQEAGSDAPAMSLIPAFLARAVGAEAVSAVMSAEPKRTAKTNESQETSQFALWAAGEFARYIPPISLAPYIDRDLVEFDLSRAIENALAAPQPDPFVPANDADVRQYAAALEDASVLHDILLSRREAEALRYGSIRLVDLHSKNLDEALSQPLALAEERLQSLEPRVRTIDEAVFKWLYSHEKPADRGAVARAYCDIFYAQSFLSSADALADRGERLQAWLDRVNEQLLDAKKAEAEVFMKETSALMDDVTALLPYIDWDALEDVEDASGLEELRRTADTFVAKDEKEAEETVETRTLTSFAQNIVHLHEALRLVARGFIADRVYELRAAGPDMAGPGSTGKEA</sequence>
<comment type="cofactor">
    <cofactor evidence="1">
        <name>Zn(2+)</name>
        <dbReference type="ChEBI" id="CHEBI:29105"/>
    </cofactor>
</comment>
<evidence type="ECO:0000256" key="5">
    <source>
        <dbReference type="ARBA" id="ARBA00022692"/>
    </source>
</evidence>
<evidence type="ECO:0000256" key="9">
    <source>
        <dbReference type="ARBA" id="ARBA00022989"/>
    </source>
</evidence>
<feature type="transmembrane region" description="Helical" evidence="12">
    <location>
        <begin position="38"/>
        <end position="66"/>
    </location>
</feature>
<dbReference type="PANTHER" id="PTHR43221">
    <property type="entry name" value="PROTEASE HTPX"/>
    <property type="match status" value="1"/>
</dbReference>
<accession>A0AAI9SEM7</accession>
<dbReference type="GO" id="GO:0046872">
    <property type="term" value="F:metal ion binding"/>
    <property type="evidence" value="ECO:0007669"/>
    <property type="project" value="UniProtKB-KW"/>
</dbReference>
<name>A0AAI9SEM7_9BURK</name>
<dbReference type="PANTHER" id="PTHR43221:SF1">
    <property type="entry name" value="PROTEASE HTPX"/>
    <property type="match status" value="1"/>
</dbReference>
<dbReference type="GO" id="GO:0005886">
    <property type="term" value="C:plasma membrane"/>
    <property type="evidence" value="ECO:0007669"/>
    <property type="project" value="UniProtKB-SubCell"/>
</dbReference>
<proteinExistence type="predicted"/>
<organism evidence="14 15">
    <name type="scientific">Sutterella seckii</name>
    <dbReference type="NCBI Taxonomy" id="1944635"/>
    <lineage>
        <taxon>Bacteria</taxon>
        <taxon>Pseudomonadati</taxon>
        <taxon>Pseudomonadota</taxon>
        <taxon>Betaproteobacteria</taxon>
        <taxon>Burkholderiales</taxon>
        <taxon>Sutterellaceae</taxon>
        <taxon>Sutterella</taxon>
    </lineage>
</organism>
<dbReference type="Proteomes" id="UP000469462">
    <property type="component" value="Unassembled WGS sequence"/>
</dbReference>
<evidence type="ECO:0000256" key="4">
    <source>
        <dbReference type="ARBA" id="ARBA00022670"/>
    </source>
</evidence>
<evidence type="ECO:0000256" key="1">
    <source>
        <dbReference type="ARBA" id="ARBA00001947"/>
    </source>
</evidence>
<dbReference type="AlphaFoldDB" id="A0AAI9SEM7"/>
<keyword evidence="4" id="KW-0645">Protease</keyword>
<keyword evidence="15" id="KW-1185">Reference proteome</keyword>
<dbReference type="EMBL" id="WEHW01000003">
    <property type="protein sequence ID" value="KAB7652398.1"/>
    <property type="molecule type" value="Genomic_DNA"/>
</dbReference>
<evidence type="ECO:0000256" key="10">
    <source>
        <dbReference type="ARBA" id="ARBA00023049"/>
    </source>
</evidence>
<evidence type="ECO:0000256" key="3">
    <source>
        <dbReference type="ARBA" id="ARBA00022475"/>
    </source>
</evidence>
<keyword evidence="5 12" id="KW-0812">Transmembrane</keyword>
<protein>
    <submittedName>
        <fullName evidence="14">M48 family metalloprotease</fullName>
    </submittedName>
</protein>
<comment type="subcellular location">
    <subcellularLocation>
        <location evidence="2">Cell membrane</location>
        <topology evidence="2">Multi-pass membrane protein</topology>
    </subcellularLocation>
</comment>
<keyword evidence="6" id="KW-0479">Metal-binding</keyword>
<dbReference type="GO" id="GO:0004222">
    <property type="term" value="F:metalloendopeptidase activity"/>
    <property type="evidence" value="ECO:0007669"/>
    <property type="project" value="InterPro"/>
</dbReference>
<feature type="domain" description="Peptidase M48" evidence="13">
    <location>
        <begin position="123"/>
        <end position="392"/>
    </location>
</feature>
<dbReference type="Pfam" id="PF01435">
    <property type="entry name" value="Peptidase_M48"/>
    <property type="match status" value="1"/>
</dbReference>
<evidence type="ECO:0000256" key="12">
    <source>
        <dbReference type="SAM" id="Phobius"/>
    </source>
</evidence>
<evidence type="ECO:0000313" key="15">
    <source>
        <dbReference type="Proteomes" id="UP000469462"/>
    </source>
</evidence>
<dbReference type="InterPro" id="IPR050083">
    <property type="entry name" value="HtpX_protease"/>
</dbReference>
<reference evidence="14 15" key="1">
    <citation type="submission" date="2019-10" db="EMBL/GenBank/DDBJ databases">
        <title>Genome diversity of Sutterella seckii.</title>
        <authorList>
            <person name="Chaplin A.V."/>
            <person name="Sokolova S.R."/>
            <person name="Mosin K.A."/>
            <person name="Ivanova E.L."/>
            <person name="Kochetkova T.O."/>
            <person name="Goltsov A.Y."/>
            <person name="Trofimov D.Y."/>
            <person name="Efimov B.A."/>
        </authorList>
    </citation>
    <scope>NUCLEOTIDE SEQUENCE [LARGE SCALE GENOMIC DNA]</scope>
    <source>
        <strain evidence="14 15">ASD3426</strain>
    </source>
</reference>
<keyword evidence="8" id="KW-0862">Zinc</keyword>
<evidence type="ECO:0000256" key="7">
    <source>
        <dbReference type="ARBA" id="ARBA00022801"/>
    </source>
</evidence>
<dbReference type="GO" id="GO:0006508">
    <property type="term" value="P:proteolysis"/>
    <property type="evidence" value="ECO:0007669"/>
    <property type="project" value="UniProtKB-KW"/>
</dbReference>
<evidence type="ECO:0000259" key="13">
    <source>
        <dbReference type="Pfam" id="PF01435"/>
    </source>
</evidence>
<dbReference type="CDD" id="cd07328">
    <property type="entry name" value="M48_Ste24p_like"/>
    <property type="match status" value="1"/>
</dbReference>
<dbReference type="Gene3D" id="3.30.2010.10">
    <property type="entry name" value="Metalloproteases ('zincins'), catalytic domain"/>
    <property type="match status" value="1"/>
</dbReference>
<keyword evidence="10 14" id="KW-0482">Metalloprotease</keyword>
<comment type="caution">
    <text evidence="14">The sequence shown here is derived from an EMBL/GenBank/DDBJ whole genome shotgun (WGS) entry which is preliminary data.</text>
</comment>
<keyword evidence="3" id="KW-1003">Cell membrane</keyword>
<keyword evidence="9 12" id="KW-1133">Transmembrane helix</keyword>
<evidence type="ECO:0000313" key="14">
    <source>
        <dbReference type="EMBL" id="KAB7652398.1"/>
    </source>
</evidence>
<evidence type="ECO:0000256" key="11">
    <source>
        <dbReference type="ARBA" id="ARBA00023136"/>
    </source>
</evidence>
<keyword evidence="11 12" id="KW-0472">Membrane</keyword>
<feature type="transmembrane region" description="Helical" evidence="12">
    <location>
        <begin position="78"/>
        <end position="103"/>
    </location>
</feature>
<keyword evidence="7" id="KW-0378">Hydrolase</keyword>
<evidence type="ECO:0000256" key="2">
    <source>
        <dbReference type="ARBA" id="ARBA00004651"/>
    </source>
</evidence>
<gene>
    <name evidence="14" type="ORF">GBM96_01925</name>
</gene>
<evidence type="ECO:0000256" key="8">
    <source>
        <dbReference type="ARBA" id="ARBA00022833"/>
    </source>
</evidence>
<dbReference type="InterPro" id="IPR001915">
    <property type="entry name" value="Peptidase_M48"/>
</dbReference>
<evidence type="ECO:0000256" key="6">
    <source>
        <dbReference type="ARBA" id="ARBA00022723"/>
    </source>
</evidence>